<evidence type="ECO:0000313" key="3">
    <source>
        <dbReference type="EMBL" id="GAA4312756.1"/>
    </source>
</evidence>
<gene>
    <name evidence="3" type="ORF">GCM10023143_22610</name>
</gene>
<name>A0ABP8FWZ8_9BACT</name>
<keyword evidence="3" id="KW-0540">Nuclease</keyword>
<dbReference type="CDD" id="cd09083">
    <property type="entry name" value="EEP-1"/>
    <property type="match status" value="1"/>
</dbReference>
<dbReference type="InterPro" id="IPR036691">
    <property type="entry name" value="Endo/exonu/phosph_ase_sf"/>
</dbReference>
<feature type="domain" description="Endonuclease/exonuclease/phosphatase" evidence="2">
    <location>
        <begin position="28"/>
        <end position="273"/>
    </location>
</feature>
<keyword evidence="1" id="KW-0732">Signal</keyword>
<evidence type="ECO:0000256" key="1">
    <source>
        <dbReference type="SAM" id="SignalP"/>
    </source>
</evidence>
<dbReference type="PANTHER" id="PTHR12121:SF36">
    <property type="entry name" value="ENDONUCLEASE_EXONUCLEASE_PHOSPHATASE DOMAIN-CONTAINING PROTEIN"/>
    <property type="match status" value="1"/>
</dbReference>
<dbReference type="InterPro" id="IPR050410">
    <property type="entry name" value="CCR4/nocturin_mRNA_transcr"/>
</dbReference>
<keyword evidence="3" id="KW-0378">Hydrolase</keyword>
<feature type="chain" id="PRO_5045903187" evidence="1">
    <location>
        <begin position="22"/>
        <end position="282"/>
    </location>
</feature>
<protein>
    <submittedName>
        <fullName evidence="3">Endonuclease/exonuclease/phosphatase family protein</fullName>
    </submittedName>
</protein>
<feature type="signal peptide" evidence="1">
    <location>
        <begin position="1"/>
        <end position="21"/>
    </location>
</feature>
<dbReference type="PANTHER" id="PTHR12121">
    <property type="entry name" value="CARBON CATABOLITE REPRESSOR PROTEIN 4"/>
    <property type="match status" value="1"/>
</dbReference>
<dbReference type="Pfam" id="PF03372">
    <property type="entry name" value="Exo_endo_phos"/>
    <property type="match status" value="1"/>
</dbReference>
<dbReference type="GO" id="GO:0004519">
    <property type="term" value="F:endonuclease activity"/>
    <property type="evidence" value="ECO:0007669"/>
    <property type="project" value="UniProtKB-KW"/>
</dbReference>
<proteinExistence type="predicted"/>
<comment type="caution">
    <text evidence="3">The sequence shown here is derived from an EMBL/GenBank/DDBJ whole genome shotgun (WGS) entry which is preliminary data.</text>
</comment>
<keyword evidence="3" id="KW-0255">Endonuclease</keyword>
<dbReference type="RefSeq" id="WP_344979327.1">
    <property type="nucleotide sequence ID" value="NZ_BAABFN010000005.1"/>
</dbReference>
<reference evidence="4" key="1">
    <citation type="journal article" date="2019" name="Int. J. Syst. Evol. Microbiol.">
        <title>The Global Catalogue of Microorganisms (GCM) 10K type strain sequencing project: providing services to taxonomists for standard genome sequencing and annotation.</title>
        <authorList>
            <consortium name="The Broad Institute Genomics Platform"/>
            <consortium name="The Broad Institute Genome Sequencing Center for Infectious Disease"/>
            <person name="Wu L."/>
            <person name="Ma J."/>
        </authorList>
    </citation>
    <scope>NUCLEOTIDE SEQUENCE [LARGE SCALE GENOMIC DNA]</scope>
    <source>
        <strain evidence="4">JCM 17664</strain>
    </source>
</reference>
<dbReference type="InterPro" id="IPR005135">
    <property type="entry name" value="Endo/exonuclease/phosphatase"/>
</dbReference>
<dbReference type="Proteomes" id="UP001501207">
    <property type="component" value="Unassembled WGS sequence"/>
</dbReference>
<sequence length="282" mass="32307">MIRKIAFMAALLLCLCVYVRGQELTVATYNMRNDNNKEDAQHGDGWKQRCPVIAALIRFHDFDIFGTQECLYHQLQDLSGKLPGYAWTGVGRDDGRQAGEHSAIFYKTSRFKLLDKGDFWLSQTPEKPSLGWDAKCCFRICSWARLEDRQSHKQFYCFNLHYDHQGVQARIESSKLVLKKIREIAGNHPVILTGDFNGGHDTEWYKAIAASGVLKDVYTLAKDPYINNGSFNAFGRALDHMTIIDHIFITPDFTVDKYGILTDTYHGRYPSDHFPVMVQLKL</sequence>
<dbReference type="SUPFAM" id="SSF56219">
    <property type="entry name" value="DNase I-like"/>
    <property type="match status" value="1"/>
</dbReference>
<accession>A0ABP8FWZ8</accession>
<dbReference type="Gene3D" id="3.60.10.10">
    <property type="entry name" value="Endonuclease/exonuclease/phosphatase"/>
    <property type="match status" value="1"/>
</dbReference>
<keyword evidence="4" id="KW-1185">Reference proteome</keyword>
<evidence type="ECO:0000259" key="2">
    <source>
        <dbReference type="Pfam" id="PF03372"/>
    </source>
</evidence>
<dbReference type="EMBL" id="BAABFN010000005">
    <property type="protein sequence ID" value="GAA4312756.1"/>
    <property type="molecule type" value="Genomic_DNA"/>
</dbReference>
<organism evidence="3 4">
    <name type="scientific">Compostibacter hankyongensis</name>
    <dbReference type="NCBI Taxonomy" id="1007089"/>
    <lineage>
        <taxon>Bacteria</taxon>
        <taxon>Pseudomonadati</taxon>
        <taxon>Bacteroidota</taxon>
        <taxon>Chitinophagia</taxon>
        <taxon>Chitinophagales</taxon>
        <taxon>Chitinophagaceae</taxon>
        <taxon>Compostibacter</taxon>
    </lineage>
</organism>
<evidence type="ECO:0000313" key="4">
    <source>
        <dbReference type="Proteomes" id="UP001501207"/>
    </source>
</evidence>